<evidence type="ECO:0000313" key="1">
    <source>
        <dbReference type="EMBL" id="GFT70728.1"/>
    </source>
</evidence>
<keyword evidence="2" id="KW-1185">Reference proteome</keyword>
<dbReference type="EMBL" id="BMAW01020911">
    <property type="protein sequence ID" value="GFT70728.1"/>
    <property type="molecule type" value="Genomic_DNA"/>
</dbReference>
<protein>
    <submittedName>
        <fullName evidence="1">Uncharacterized protein</fullName>
    </submittedName>
</protein>
<proteinExistence type="predicted"/>
<name>A0A8X6U266_NEPPI</name>
<organism evidence="1 2">
    <name type="scientific">Nephila pilipes</name>
    <name type="common">Giant wood spider</name>
    <name type="synonym">Nephila maculata</name>
    <dbReference type="NCBI Taxonomy" id="299642"/>
    <lineage>
        <taxon>Eukaryota</taxon>
        <taxon>Metazoa</taxon>
        <taxon>Ecdysozoa</taxon>
        <taxon>Arthropoda</taxon>
        <taxon>Chelicerata</taxon>
        <taxon>Arachnida</taxon>
        <taxon>Araneae</taxon>
        <taxon>Araneomorphae</taxon>
        <taxon>Entelegynae</taxon>
        <taxon>Araneoidea</taxon>
        <taxon>Nephilidae</taxon>
        <taxon>Nephila</taxon>
    </lineage>
</organism>
<sequence>MEKSGEGCRKGWKIETDEIQIRTNGERVWSTREFPVSQHFRCQSFSSPLFADVSGFDRRECGRGDGREQWPKMCGRCRERCIFLDGEEQTKDADALRGSMDISAVPFEVCG</sequence>
<gene>
    <name evidence="1" type="ORF">NPIL_301891</name>
</gene>
<dbReference type="AlphaFoldDB" id="A0A8X6U266"/>
<accession>A0A8X6U266</accession>
<dbReference type="Proteomes" id="UP000887013">
    <property type="component" value="Unassembled WGS sequence"/>
</dbReference>
<comment type="caution">
    <text evidence="1">The sequence shown here is derived from an EMBL/GenBank/DDBJ whole genome shotgun (WGS) entry which is preliminary data.</text>
</comment>
<evidence type="ECO:0000313" key="2">
    <source>
        <dbReference type="Proteomes" id="UP000887013"/>
    </source>
</evidence>
<reference evidence="1" key="1">
    <citation type="submission" date="2020-08" db="EMBL/GenBank/DDBJ databases">
        <title>Multicomponent nature underlies the extraordinary mechanical properties of spider dragline silk.</title>
        <authorList>
            <person name="Kono N."/>
            <person name="Nakamura H."/>
            <person name="Mori M."/>
            <person name="Yoshida Y."/>
            <person name="Ohtoshi R."/>
            <person name="Malay A.D."/>
            <person name="Moran D.A.P."/>
            <person name="Tomita M."/>
            <person name="Numata K."/>
            <person name="Arakawa K."/>
        </authorList>
    </citation>
    <scope>NUCLEOTIDE SEQUENCE</scope>
</reference>